<dbReference type="Gene3D" id="2.30.38.10">
    <property type="entry name" value="Luciferase, Domain 3"/>
    <property type="match status" value="1"/>
</dbReference>
<dbReference type="Proteomes" id="UP001219605">
    <property type="component" value="Chromosome"/>
</dbReference>
<dbReference type="InterPro" id="IPR023213">
    <property type="entry name" value="CAT-like_dom_sf"/>
</dbReference>
<dbReference type="Pfam" id="PF00668">
    <property type="entry name" value="Condensation"/>
    <property type="match status" value="1"/>
</dbReference>
<dbReference type="InterPro" id="IPR020845">
    <property type="entry name" value="AMP-binding_CS"/>
</dbReference>
<accession>A0ABY7ZHW3</accession>
<feature type="compositionally biased region" description="Low complexity" evidence="2">
    <location>
        <begin position="584"/>
        <end position="598"/>
    </location>
</feature>
<dbReference type="Gene3D" id="3.30.559.30">
    <property type="entry name" value="Nonribosomal peptide synthetase, condensation domain"/>
    <property type="match status" value="1"/>
</dbReference>
<comment type="cofactor">
    <cofactor evidence="1">
        <name>pantetheine 4'-phosphate</name>
        <dbReference type="ChEBI" id="CHEBI:47942"/>
    </cofactor>
</comment>
<dbReference type="PANTHER" id="PTHR45527:SF1">
    <property type="entry name" value="FATTY ACID SYNTHASE"/>
    <property type="match status" value="1"/>
</dbReference>
<dbReference type="Gene3D" id="3.30.300.30">
    <property type="match status" value="1"/>
</dbReference>
<dbReference type="InterPro" id="IPR001242">
    <property type="entry name" value="Condensation_dom"/>
</dbReference>
<dbReference type="SUPFAM" id="SSF56801">
    <property type="entry name" value="Acetyl-CoA synthetase-like"/>
    <property type="match status" value="1"/>
</dbReference>
<dbReference type="Gene3D" id="3.40.50.980">
    <property type="match status" value="2"/>
</dbReference>
<organism evidence="4 5">
    <name type="scientific">Micromonospora cathayae</name>
    <dbReference type="NCBI Taxonomy" id="3028804"/>
    <lineage>
        <taxon>Bacteria</taxon>
        <taxon>Bacillati</taxon>
        <taxon>Actinomycetota</taxon>
        <taxon>Actinomycetes</taxon>
        <taxon>Micromonosporales</taxon>
        <taxon>Micromonosporaceae</taxon>
        <taxon>Micromonospora</taxon>
    </lineage>
</organism>
<dbReference type="Pfam" id="PF00501">
    <property type="entry name" value="AMP-binding"/>
    <property type="match status" value="1"/>
</dbReference>
<gene>
    <name evidence="4" type="ORF">PVK37_18480</name>
</gene>
<dbReference type="PANTHER" id="PTHR45527">
    <property type="entry name" value="NONRIBOSOMAL PEPTIDE SYNTHETASE"/>
    <property type="match status" value="1"/>
</dbReference>
<dbReference type="EMBL" id="CP118615">
    <property type="protein sequence ID" value="WDZ82470.1"/>
    <property type="molecule type" value="Genomic_DNA"/>
</dbReference>
<feature type="region of interest" description="Disordered" evidence="2">
    <location>
        <begin position="578"/>
        <end position="598"/>
    </location>
</feature>
<dbReference type="SUPFAM" id="SSF52777">
    <property type="entry name" value="CoA-dependent acyltransferases"/>
    <property type="match status" value="2"/>
</dbReference>
<dbReference type="InterPro" id="IPR025110">
    <property type="entry name" value="AMP-bd_C"/>
</dbReference>
<evidence type="ECO:0000313" key="4">
    <source>
        <dbReference type="EMBL" id="WDZ82470.1"/>
    </source>
</evidence>
<feature type="domain" description="Carrier" evidence="3">
    <location>
        <begin position="960"/>
        <end position="1035"/>
    </location>
</feature>
<evidence type="ECO:0000313" key="5">
    <source>
        <dbReference type="Proteomes" id="UP001219605"/>
    </source>
</evidence>
<evidence type="ECO:0000259" key="3">
    <source>
        <dbReference type="PROSITE" id="PS50075"/>
    </source>
</evidence>
<dbReference type="InterPro" id="IPR009081">
    <property type="entry name" value="PP-bd_ACP"/>
</dbReference>
<dbReference type="Gene3D" id="3.30.559.10">
    <property type="entry name" value="Chloramphenicol acetyltransferase-like domain"/>
    <property type="match status" value="1"/>
</dbReference>
<dbReference type="Pfam" id="PF13193">
    <property type="entry name" value="AMP-binding_C"/>
    <property type="match status" value="1"/>
</dbReference>
<dbReference type="Pfam" id="PF00550">
    <property type="entry name" value="PP-binding"/>
    <property type="match status" value="1"/>
</dbReference>
<name>A0ABY7ZHW3_9ACTN</name>
<dbReference type="PROSITE" id="PS00455">
    <property type="entry name" value="AMP_BINDING"/>
    <property type="match status" value="1"/>
</dbReference>
<dbReference type="SUPFAM" id="SSF47336">
    <property type="entry name" value="ACP-like"/>
    <property type="match status" value="1"/>
</dbReference>
<dbReference type="CDD" id="cd05930">
    <property type="entry name" value="A_NRPS"/>
    <property type="match status" value="1"/>
</dbReference>
<reference evidence="4 5" key="1">
    <citation type="submission" date="2023-02" db="EMBL/GenBank/DDBJ databases">
        <authorList>
            <person name="Mo P."/>
        </authorList>
    </citation>
    <scope>NUCLEOTIDE SEQUENCE [LARGE SCALE GENOMIC DNA]</scope>
    <source>
        <strain evidence="4 5">HUAS 3</strain>
    </source>
</reference>
<dbReference type="InterPro" id="IPR010071">
    <property type="entry name" value="AA_adenyl_dom"/>
</dbReference>
<keyword evidence="5" id="KW-1185">Reference proteome</keyword>
<dbReference type="InterPro" id="IPR000873">
    <property type="entry name" value="AMP-dep_synth/lig_dom"/>
</dbReference>
<evidence type="ECO:0000256" key="1">
    <source>
        <dbReference type="ARBA" id="ARBA00001957"/>
    </source>
</evidence>
<dbReference type="InterPro" id="IPR036736">
    <property type="entry name" value="ACP-like_sf"/>
</dbReference>
<proteinExistence type="predicted"/>
<dbReference type="Gene3D" id="3.40.50.1820">
    <property type="entry name" value="alpha/beta hydrolase"/>
    <property type="match status" value="1"/>
</dbReference>
<evidence type="ECO:0000256" key="2">
    <source>
        <dbReference type="SAM" id="MobiDB-lite"/>
    </source>
</evidence>
<sequence>MTTKEWTFPASYAQERVWIANQLDAGSPVYNVSLLWTFPAGLTPEQASAVFGAVVARHEALRTHLRVDDGTLTQVVRAAGPVDLEVIDLRDLPGDRQRPRFDELLAELARTPIPLDAPPLWRARLVRMADDRVVLQGVVHHVVFDSRSAVILTEELAAWSRAALGGTSVDLPELPIQYADFAVWQRQQLVGAELDRQLAFWRDRLADAPAATTLPLDRPRPAELGYAGDEVHFTLPDGLLDRVGQLAAGSTATPYMVLLAGFTALLHRISGDADLVVGVSTAGRDNPELAGLIGMFVNPVALRCDLTGDPTFTELVARTRDALVDALEHGDTPFQTIVEAIAPQRDPSVQPVFQTAFNFIPDSGLDPVALGTTKDDLAFDITTTTSRLLYRTALFDRATAETVAARYVRLLSAAVADPDTRVSALPVLDDAERERVLDTWNDTARDVPESTLVAVLERQVAATPDATALVADGVSLTYAELNGRANRLARTLVGRGIGPGKLVALALPRSADLLVAILAVLKSGAAYLPVDTGYPAGRIAYLLADAEPALVLTTPDTAALVPADALVLDAALTGDGPGDTAGLTRDGGTADPAGATADLTDAERTVPLRPDHPAYVLYTSGSTGRPKGVVVEHRAVHAYLAWARDTYPGLAGTALLHSPVSFDLTVTGLLGPLTAGGTVRLAGIDEAAARAGGPPAFLKVTPSHLPLLDATLSPTADLVIGGEALTGEQLAGWRAAHPDAAVVNEYGPTEATVGCVAARIAPGEPVPAGPVPIGRPTWNMRAYLLDAQLNPVPPGVAGELYVAGTQLARGYLRRPALTAERFLPCPYGAPGERMYHTGDLARWRADGTLEYLGRRDQQVKVRGMRIELGEIESTLLAHPGVREAVVVVRTDTGEPNLVGYLVGTADPTEVTAEAARQLPTHLVPTALVTLDALPLTPNGKLDRAALPAPATSDDTPSYVAPRTDAESLVAEVFGDILGVEKVGAFDDFFALGGNSLRGMRAMSRIRAEVDVDLPMRALFSAPVVADLATQIEALIAAEVDELSEAEVAALLAAEKGTSE</sequence>
<dbReference type="NCBIfam" id="TIGR01733">
    <property type="entry name" value="AA-adenyl-dom"/>
    <property type="match status" value="1"/>
</dbReference>
<protein>
    <submittedName>
        <fullName evidence="4">Amino acid adenylation domain-containing protein</fullName>
    </submittedName>
</protein>
<dbReference type="CDD" id="cd19531">
    <property type="entry name" value="LCL_NRPS-like"/>
    <property type="match status" value="1"/>
</dbReference>
<dbReference type="InterPro" id="IPR029058">
    <property type="entry name" value="AB_hydrolase_fold"/>
</dbReference>
<dbReference type="PROSITE" id="PS50075">
    <property type="entry name" value="CARRIER"/>
    <property type="match status" value="1"/>
</dbReference>
<dbReference type="InterPro" id="IPR045851">
    <property type="entry name" value="AMP-bd_C_sf"/>
</dbReference>
<dbReference type="RefSeq" id="WP_275028714.1">
    <property type="nucleotide sequence ID" value="NZ_CP118615.1"/>
</dbReference>